<dbReference type="GO" id="GO:0006605">
    <property type="term" value="P:protein targeting"/>
    <property type="evidence" value="ECO:0007669"/>
    <property type="project" value="UniProtKB-UniRule"/>
</dbReference>
<evidence type="ECO:0000256" key="3">
    <source>
        <dbReference type="ARBA" id="ARBA00022475"/>
    </source>
</evidence>
<dbReference type="SUPFAM" id="SSF82866">
    <property type="entry name" value="Multidrug efflux transporter AcrB transmembrane domain"/>
    <property type="match status" value="1"/>
</dbReference>
<dbReference type="InterPro" id="IPR005791">
    <property type="entry name" value="SecD"/>
</dbReference>
<keyword evidence="5 10" id="KW-0812">Transmembrane</keyword>
<dbReference type="InterPro" id="IPR048634">
    <property type="entry name" value="SecD_SecF_C"/>
</dbReference>
<keyword evidence="3 10" id="KW-1003">Cell membrane</keyword>
<dbReference type="Proteomes" id="UP000199423">
    <property type="component" value="Unassembled WGS sequence"/>
</dbReference>
<dbReference type="EMBL" id="FPCH01000002">
    <property type="protein sequence ID" value="SFV33029.1"/>
    <property type="molecule type" value="Genomic_DNA"/>
</dbReference>
<protein>
    <recommendedName>
        <fullName evidence="10">Protein translocase subunit SecD</fullName>
    </recommendedName>
</protein>
<feature type="transmembrane region" description="Helical" evidence="10">
    <location>
        <begin position="503"/>
        <end position="526"/>
    </location>
</feature>
<dbReference type="RefSeq" id="WP_092867205.1">
    <property type="nucleotide sequence ID" value="NZ_FPCH01000002.1"/>
</dbReference>
<dbReference type="Pfam" id="PF02355">
    <property type="entry name" value="SecD_SecF_C"/>
    <property type="match status" value="1"/>
</dbReference>
<comment type="caution">
    <text evidence="10">Lacks conserved residue(s) required for the propagation of feature annotation.</text>
</comment>
<dbReference type="Pfam" id="PF21760">
    <property type="entry name" value="SecD_1st"/>
    <property type="match status" value="1"/>
</dbReference>
<dbReference type="GO" id="GO:0005886">
    <property type="term" value="C:plasma membrane"/>
    <property type="evidence" value="ECO:0007669"/>
    <property type="project" value="UniProtKB-SubCell"/>
</dbReference>
<dbReference type="PANTHER" id="PTHR30081">
    <property type="entry name" value="PROTEIN-EXPORT MEMBRANE PROTEIN SEC"/>
    <property type="match status" value="1"/>
</dbReference>
<dbReference type="Pfam" id="PF22599">
    <property type="entry name" value="SecDF_P1_head"/>
    <property type="match status" value="1"/>
</dbReference>
<feature type="domain" description="SecDF P1 head subdomain" evidence="13">
    <location>
        <begin position="247"/>
        <end position="353"/>
    </location>
</feature>
<comment type="subunit">
    <text evidence="10">Forms a complex with SecF. Part of the essential Sec protein translocation apparatus which comprises SecA, SecYEG and auxiliary proteins SecDF-YajC and YidC.</text>
</comment>
<evidence type="ECO:0000259" key="13">
    <source>
        <dbReference type="Pfam" id="PF22599"/>
    </source>
</evidence>
<evidence type="ECO:0000256" key="8">
    <source>
        <dbReference type="ARBA" id="ARBA00023010"/>
    </source>
</evidence>
<keyword evidence="9 10" id="KW-0472">Membrane</keyword>
<proteinExistence type="inferred from homology"/>
<dbReference type="PANTHER" id="PTHR30081:SF1">
    <property type="entry name" value="PROTEIN TRANSLOCASE SUBUNIT SECD"/>
    <property type="match status" value="1"/>
</dbReference>
<comment type="similarity">
    <text evidence="10">Belongs to the SecD/SecF family. SecD subfamily.</text>
</comment>
<evidence type="ECO:0000313" key="15">
    <source>
        <dbReference type="Proteomes" id="UP000199423"/>
    </source>
</evidence>
<evidence type="ECO:0000256" key="9">
    <source>
        <dbReference type="ARBA" id="ARBA00023136"/>
    </source>
</evidence>
<evidence type="ECO:0000256" key="1">
    <source>
        <dbReference type="ARBA" id="ARBA00004651"/>
    </source>
</evidence>
<evidence type="ECO:0000256" key="5">
    <source>
        <dbReference type="ARBA" id="ARBA00022692"/>
    </source>
</evidence>
<dbReference type="Gene3D" id="3.30.1360.200">
    <property type="match status" value="1"/>
</dbReference>
<dbReference type="InterPro" id="IPR022646">
    <property type="entry name" value="SecD/SecF_CS"/>
</dbReference>
<dbReference type="NCBIfam" id="TIGR00916">
    <property type="entry name" value="2A0604s01"/>
    <property type="match status" value="1"/>
</dbReference>
<evidence type="ECO:0000256" key="6">
    <source>
        <dbReference type="ARBA" id="ARBA00022927"/>
    </source>
</evidence>
<dbReference type="InterPro" id="IPR048631">
    <property type="entry name" value="SecD_1st"/>
</dbReference>
<feature type="domain" description="Protein translocase subunit SecDF P1" evidence="12">
    <location>
        <begin position="165"/>
        <end position="221"/>
    </location>
</feature>
<dbReference type="Gene3D" id="1.20.1640.10">
    <property type="entry name" value="Multidrug efflux transporter AcrB transmembrane domain"/>
    <property type="match status" value="1"/>
</dbReference>
<dbReference type="GO" id="GO:0015450">
    <property type="term" value="F:protein-transporting ATPase activity"/>
    <property type="evidence" value="ECO:0007669"/>
    <property type="project" value="InterPro"/>
</dbReference>
<dbReference type="OrthoDB" id="9805019at2"/>
<feature type="domain" description="Protein export membrane protein SecD/SecF C-terminal" evidence="11">
    <location>
        <begin position="354"/>
        <end position="524"/>
    </location>
</feature>
<dbReference type="AlphaFoldDB" id="A0A1I7NEF8"/>
<dbReference type="FunFam" id="3.30.1360.200:FF:000002">
    <property type="entry name" value="Preprotein translocase subunit SecD"/>
    <property type="match status" value="1"/>
</dbReference>
<organism evidence="14 15">
    <name type="scientific">Hyphomicrobium facile</name>
    <dbReference type="NCBI Taxonomy" id="51670"/>
    <lineage>
        <taxon>Bacteria</taxon>
        <taxon>Pseudomonadati</taxon>
        <taxon>Pseudomonadota</taxon>
        <taxon>Alphaproteobacteria</taxon>
        <taxon>Hyphomicrobiales</taxon>
        <taxon>Hyphomicrobiaceae</taxon>
        <taxon>Hyphomicrobium</taxon>
    </lineage>
</organism>
<feature type="transmembrane region" description="Helical" evidence="10">
    <location>
        <begin position="425"/>
        <end position="446"/>
    </location>
</feature>
<keyword evidence="7 10" id="KW-1133">Transmembrane helix</keyword>
<evidence type="ECO:0000259" key="12">
    <source>
        <dbReference type="Pfam" id="PF21760"/>
    </source>
</evidence>
<feature type="transmembrane region" description="Helical" evidence="10">
    <location>
        <begin position="399"/>
        <end position="419"/>
    </location>
</feature>
<dbReference type="HAMAP" id="MF_01463_B">
    <property type="entry name" value="SecD_B"/>
    <property type="match status" value="1"/>
</dbReference>
<dbReference type="STRING" id="51670.SAMN04488557_1811"/>
<dbReference type="NCBIfam" id="TIGR01129">
    <property type="entry name" value="secD"/>
    <property type="match status" value="1"/>
</dbReference>
<dbReference type="FunFam" id="1.20.1640.10:FF:000004">
    <property type="entry name" value="Protein translocase subunit SecD"/>
    <property type="match status" value="1"/>
</dbReference>
<dbReference type="InterPro" id="IPR055344">
    <property type="entry name" value="SecD_SecF_C_bact"/>
</dbReference>
<keyword evidence="4" id="KW-0997">Cell inner membrane</keyword>
<evidence type="ECO:0000256" key="2">
    <source>
        <dbReference type="ARBA" id="ARBA00022448"/>
    </source>
</evidence>
<name>A0A1I7NEF8_9HYPH</name>
<comment type="subcellular location">
    <subcellularLocation>
        <location evidence="1 10">Cell membrane</location>
        <topology evidence="1 10">Multi-pass membrane protein</topology>
    </subcellularLocation>
</comment>
<dbReference type="InterPro" id="IPR054384">
    <property type="entry name" value="SecDF_P1_head"/>
</dbReference>
<dbReference type="Gene3D" id="3.30.70.3400">
    <property type="match status" value="2"/>
</dbReference>
<reference evidence="15" key="1">
    <citation type="submission" date="2016-10" db="EMBL/GenBank/DDBJ databases">
        <authorList>
            <person name="Varghese N."/>
            <person name="Submissions S."/>
        </authorList>
    </citation>
    <scope>NUCLEOTIDE SEQUENCE [LARGE SCALE GENOMIC DNA]</scope>
    <source>
        <strain evidence="15">DSM 1565</strain>
    </source>
</reference>
<keyword evidence="2 10" id="KW-0813">Transport</keyword>
<keyword evidence="15" id="KW-1185">Reference proteome</keyword>
<evidence type="ECO:0000256" key="7">
    <source>
        <dbReference type="ARBA" id="ARBA00022989"/>
    </source>
</evidence>
<sequence>MLQFTRTKIILILLTCLAGFAVAMPNFFSKETVASWPSFVPKKQLPLGLDLQGGAHLLLAMDQDEIKKDWMNNLRDESRKVLRDAKIGFTGIGIQGSQLIVKLAKPEERDAAIKQLDKVRQPIGSAVLGTGGYDVEVAAGTDPGTVIVKPTEAGLRARISNAAAASIETINRRVNNLGTSESTIVRQGTDRILVQFPGLKDTKELKALIGETAKLTFHEVHPSLSAEEAKQTTIPAGYKIYPGDKSEGPSEYLLREQPVVQGDDLADAQPGFDNRTNEAVINFRFNQSGARKFGNFTKDNVGKPFAIVLDNKVLSAPVIREPILGGSGQISGSFDIDSSNRLAVQLRSGSLPAKLTIVEERTVGPSLGADSIADGKRAGIIGGIAVVILTVLAYGTFGIFACVGLVVHLILTLALMTLIGSTLTLPGIAGLVLGVAMAVDANVLIYERIREELRAGKTAISGIDAGFQRAFVTIADSQLTTLACAIIMFWLGSGPIRGFAVTLTIGILTSIFASVTVVRLLISFWLKAQPKGRIQTVPV</sequence>
<keyword evidence="6 10" id="KW-0653">Protein transport</keyword>
<dbReference type="GO" id="GO:0065002">
    <property type="term" value="P:intracellular protein transmembrane transport"/>
    <property type="evidence" value="ECO:0007669"/>
    <property type="project" value="UniProtKB-UniRule"/>
</dbReference>
<evidence type="ECO:0000259" key="11">
    <source>
        <dbReference type="Pfam" id="PF02355"/>
    </source>
</evidence>
<keyword evidence="8 10" id="KW-0811">Translocation</keyword>
<gene>
    <name evidence="10" type="primary">secD</name>
    <name evidence="14" type="ORF">SAMN04488557_1811</name>
</gene>
<evidence type="ECO:0000256" key="10">
    <source>
        <dbReference type="HAMAP-Rule" id="MF_01463"/>
    </source>
</evidence>
<feature type="transmembrane region" description="Helical" evidence="10">
    <location>
        <begin position="467"/>
        <end position="491"/>
    </location>
</feature>
<dbReference type="Pfam" id="PF07549">
    <property type="entry name" value="Sec_GG"/>
    <property type="match status" value="1"/>
</dbReference>
<evidence type="ECO:0000256" key="4">
    <source>
        <dbReference type="ARBA" id="ARBA00022519"/>
    </source>
</evidence>
<comment type="function">
    <text evidence="10">Part of the Sec protein translocase complex. Interacts with the SecYEG preprotein conducting channel. SecDF uses the proton motive force (PMF) to complete protein translocation after the ATP-dependent function of SecA.</text>
</comment>
<evidence type="ECO:0000313" key="14">
    <source>
        <dbReference type="EMBL" id="SFV33029.1"/>
    </source>
</evidence>
<feature type="transmembrane region" description="Helical" evidence="10">
    <location>
        <begin position="378"/>
        <end position="394"/>
    </location>
</feature>
<dbReference type="GO" id="GO:0043952">
    <property type="term" value="P:protein transport by the Sec complex"/>
    <property type="evidence" value="ECO:0007669"/>
    <property type="project" value="UniProtKB-UniRule"/>
</dbReference>
<accession>A0A1I7NEF8</accession>
<dbReference type="InterPro" id="IPR022813">
    <property type="entry name" value="SecD/SecF_arch_bac"/>
</dbReference>